<dbReference type="Gene3D" id="3.90.180.10">
    <property type="entry name" value="Medium-chain alcohol dehydrogenases, catalytic domain"/>
    <property type="match status" value="1"/>
</dbReference>
<evidence type="ECO:0000313" key="3">
    <source>
        <dbReference type="Proteomes" id="UP000319499"/>
    </source>
</evidence>
<dbReference type="PANTHER" id="PTHR43482:SF1">
    <property type="entry name" value="PROTEIN AST1-RELATED"/>
    <property type="match status" value="1"/>
</dbReference>
<dbReference type="InterPro" id="IPR013154">
    <property type="entry name" value="ADH-like_N"/>
</dbReference>
<dbReference type="AlphaFoldDB" id="A0A563D976"/>
<gene>
    <name evidence="2" type="ORF">ETU09_09840</name>
</gene>
<dbReference type="InterPro" id="IPR013149">
    <property type="entry name" value="ADH-like_C"/>
</dbReference>
<dbReference type="OrthoDB" id="9805663at2"/>
<dbReference type="InterPro" id="IPR052585">
    <property type="entry name" value="Lipid_raft_assoc_Zn_ADH"/>
</dbReference>
<dbReference type="SMART" id="SM00829">
    <property type="entry name" value="PKS_ER"/>
    <property type="match status" value="1"/>
</dbReference>
<keyword evidence="3" id="KW-1185">Reference proteome</keyword>
<dbReference type="Gene3D" id="3.40.50.720">
    <property type="entry name" value="NAD(P)-binding Rossmann-like Domain"/>
    <property type="match status" value="1"/>
</dbReference>
<dbReference type="GO" id="GO:0016491">
    <property type="term" value="F:oxidoreductase activity"/>
    <property type="evidence" value="ECO:0007669"/>
    <property type="project" value="InterPro"/>
</dbReference>
<organism evidence="2 3">
    <name type="scientific">Apibacter muscae</name>
    <dbReference type="NCBI Taxonomy" id="2509004"/>
    <lineage>
        <taxon>Bacteria</taxon>
        <taxon>Pseudomonadati</taxon>
        <taxon>Bacteroidota</taxon>
        <taxon>Flavobacteriia</taxon>
        <taxon>Flavobacteriales</taxon>
        <taxon>Weeksellaceae</taxon>
        <taxon>Apibacter</taxon>
    </lineage>
</organism>
<sequence>MLKFTAKAWEWKRKGEPNELSLKDFIIEDLKDDEVIIQNHYIGLNPVDWKLIGGGHPSWKTGIIPGVDGAGIIIKTGKNMNHLRVGSRVCYHADLTKNGSFSTHTIVNGKRMIYIPEKVSDIIAASFPCPALTAWQALKKIPEIKNKYVFVNGAGGSVGYFLTQLLLENGARVFLTSSEKHHQEFLNMGVIKALDYRNSNWKDVMIESLNSNLFDVIFDTTNNSNTKDLLNLIGYNGHIVSIQGRIKENLLPAFTTCISLHEIALGAYHQYASEKQINDLMMDAEHLLNKIGSGKYKLRNYKLSTFDKLPEHLMEMKNNNSELKYIVKI</sequence>
<comment type="caution">
    <text evidence="2">The sequence shown here is derived from an EMBL/GenBank/DDBJ whole genome shotgun (WGS) entry which is preliminary data.</text>
</comment>
<dbReference type="InterPro" id="IPR036291">
    <property type="entry name" value="NAD(P)-bd_dom_sf"/>
</dbReference>
<name>A0A563D976_9FLAO</name>
<dbReference type="PANTHER" id="PTHR43482">
    <property type="entry name" value="PROTEIN AST1-RELATED"/>
    <property type="match status" value="1"/>
</dbReference>
<protein>
    <submittedName>
        <fullName evidence="2">Alcohol dehydrogenase</fullName>
    </submittedName>
</protein>
<evidence type="ECO:0000259" key="1">
    <source>
        <dbReference type="SMART" id="SM00829"/>
    </source>
</evidence>
<dbReference type="SUPFAM" id="SSF51735">
    <property type="entry name" value="NAD(P)-binding Rossmann-fold domains"/>
    <property type="match status" value="1"/>
</dbReference>
<dbReference type="InterPro" id="IPR020843">
    <property type="entry name" value="ER"/>
</dbReference>
<proteinExistence type="predicted"/>
<evidence type="ECO:0000313" key="2">
    <source>
        <dbReference type="EMBL" id="TWP26848.1"/>
    </source>
</evidence>
<reference evidence="2 3" key="1">
    <citation type="submission" date="2019-02" db="EMBL/GenBank/DDBJ databases">
        <title>Apibacter muscae sp. nov.: a novel member of the house fly microbiota.</title>
        <authorList>
            <person name="Park R."/>
        </authorList>
    </citation>
    <scope>NUCLEOTIDE SEQUENCE [LARGE SCALE GENOMIC DNA]</scope>
    <source>
        <strain evidence="2 3">AL1</strain>
    </source>
</reference>
<dbReference type="Pfam" id="PF00107">
    <property type="entry name" value="ADH_zinc_N"/>
    <property type="match status" value="1"/>
</dbReference>
<dbReference type="RefSeq" id="WP_146293413.1">
    <property type="nucleotide sequence ID" value="NZ_SELH01000025.1"/>
</dbReference>
<feature type="domain" description="Enoyl reductase (ER)" evidence="1">
    <location>
        <begin position="15"/>
        <end position="327"/>
    </location>
</feature>
<accession>A0A563D976</accession>
<dbReference type="EMBL" id="SELH01000025">
    <property type="protein sequence ID" value="TWP26848.1"/>
    <property type="molecule type" value="Genomic_DNA"/>
</dbReference>
<dbReference type="InterPro" id="IPR011032">
    <property type="entry name" value="GroES-like_sf"/>
</dbReference>
<dbReference type="SUPFAM" id="SSF50129">
    <property type="entry name" value="GroES-like"/>
    <property type="match status" value="1"/>
</dbReference>
<dbReference type="Pfam" id="PF08240">
    <property type="entry name" value="ADH_N"/>
    <property type="match status" value="1"/>
</dbReference>
<dbReference type="Proteomes" id="UP000319499">
    <property type="component" value="Unassembled WGS sequence"/>
</dbReference>